<dbReference type="InterPro" id="IPR051487">
    <property type="entry name" value="Ser/Thr_Proteases_Immune/Dev"/>
</dbReference>
<proteinExistence type="inferred from homology"/>
<name>A0A3P7ZXL8_HELPZ</name>
<comment type="similarity">
    <text evidence="2">Belongs to the peptidase S1 family. CLIP subfamily.</text>
</comment>
<gene>
    <name evidence="4" type="ORF">HPBE_LOCUS16525</name>
</gene>
<dbReference type="InterPro" id="IPR001254">
    <property type="entry name" value="Trypsin_dom"/>
</dbReference>
<sequence length="330" mass="36208">GSYLCTGALISQRHVLTASHCVDDYGFNRAEQCKEGKLQGNETPIIDPSEIRVYVGNKCDPPSECQPAHLVKDIIRLETKCDHSRDIAILELEEDVSEDEAIPVCLSTDADFTMEPQLLLVGAGYNPSSPNFVQRLQVLQYENVEFSDNGVIKAIRRNACSCPVTNDSMCSGSLISPKHILTAAHCVHNYNETERQEECRKNGDKRFEYPLRNETEFAVYLGSKCAYPINCQKPYNVERVISGFPSLCALASDIAILELDDDVPVHEATPICLPTKNLKIAEPLMLVGAGYNPTLGAAGIPWLVQLFYIGGDQNDVGYAVGKNSSACSVC</sequence>
<reference evidence="6" key="2">
    <citation type="submission" date="2019-09" db="UniProtKB">
        <authorList>
            <consortium name="WormBaseParasite"/>
        </authorList>
    </citation>
    <scope>IDENTIFICATION</scope>
</reference>
<dbReference type="Pfam" id="PF00089">
    <property type="entry name" value="Trypsin"/>
    <property type="match status" value="2"/>
</dbReference>
<evidence type="ECO:0000259" key="3">
    <source>
        <dbReference type="PROSITE" id="PS50240"/>
    </source>
</evidence>
<evidence type="ECO:0000313" key="5">
    <source>
        <dbReference type="Proteomes" id="UP000050761"/>
    </source>
</evidence>
<feature type="domain" description="Peptidase S1" evidence="3">
    <location>
        <begin position="1"/>
        <end position="308"/>
    </location>
</feature>
<evidence type="ECO:0000256" key="2">
    <source>
        <dbReference type="ARBA" id="ARBA00024195"/>
    </source>
</evidence>
<dbReference type="PROSITE" id="PS00134">
    <property type="entry name" value="TRYPSIN_HIS"/>
    <property type="match status" value="2"/>
</dbReference>
<dbReference type="InterPro" id="IPR018114">
    <property type="entry name" value="TRYPSIN_HIS"/>
</dbReference>
<dbReference type="InterPro" id="IPR043504">
    <property type="entry name" value="Peptidase_S1_PA_chymotrypsin"/>
</dbReference>
<dbReference type="GO" id="GO:0006508">
    <property type="term" value="P:proteolysis"/>
    <property type="evidence" value="ECO:0007669"/>
    <property type="project" value="InterPro"/>
</dbReference>
<dbReference type="AlphaFoldDB" id="A0A3P7ZXL8"/>
<protein>
    <submittedName>
        <fullName evidence="6">Peptidase S1 domain-containing protein</fullName>
    </submittedName>
</protein>
<evidence type="ECO:0000313" key="4">
    <source>
        <dbReference type="EMBL" id="VDP06227.1"/>
    </source>
</evidence>
<reference evidence="4 5" key="1">
    <citation type="submission" date="2018-11" db="EMBL/GenBank/DDBJ databases">
        <authorList>
            <consortium name="Pathogen Informatics"/>
        </authorList>
    </citation>
    <scope>NUCLEOTIDE SEQUENCE [LARGE SCALE GENOMIC DNA]</scope>
</reference>
<dbReference type="EMBL" id="UZAH01029467">
    <property type="protein sequence ID" value="VDP06227.1"/>
    <property type="molecule type" value="Genomic_DNA"/>
</dbReference>
<keyword evidence="5" id="KW-1185">Reference proteome</keyword>
<dbReference type="PROSITE" id="PS50240">
    <property type="entry name" value="TRYPSIN_DOM"/>
    <property type="match status" value="1"/>
</dbReference>
<dbReference type="GO" id="GO:0004252">
    <property type="term" value="F:serine-type endopeptidase activity"/>
    <property type="evidence" value="ECO:0007669"/>
    <property type="project" value="InterPro"/>
</dbReference>
<evidence type="ECO:0000313" key="6">
    <source>
        <dbReference type="WBParaSite" id="HPBE_0001652601-mRNA-1"/>
    </source>
</evidence>
<dbReference type="Gene3D" id="2.40.10.10">
    <property type="entry name" value="Trypsin-like serine proteases"/>
    <property type="match status" value="2"/>
</dbReference>
<dbReference type="PRINTS" id="PR00722">
    <property type="entry name" value="CHYMOTRYPSIN"/>
</dbReference>
<dbReference type="OrthoDB" id="5865181at2759"/>
<dbReference type="PANTHER" id="PTHR24256">
    <property type="entry name" value="TRYPTASE-RELATED"/>
    <property type="match status" value="1"/>
</dbReference>
<evidence type="ECO:0000256" key="1">
    <source>
        <dbReference type="ARBA" id="ARBA00023157"/>
    </source>
</evidence>
<accession>A0A3P7ZXL8</accession>
<dbReference type="InterPro" id="IPR009003">
    <property type="entry name" value="Peptidase_S1_PA"/>
</dbReference>
<feature type="non-terminal residue" evidence="4">
    <location>
        <position position="1"/>
    </location>
</feature>
<dbReference type="InterPro" id="IPR001314">
    <property type="entry name" value="Peptidase_S1A"/>
</dbReference>
<keyword evidence="1" id="KW-1015">Disulfide bond</keyword>
<dbReference type="SUPFAM" id="SSF50494">
    <property type="entry name" value="Trypsin-like serine proteases"/>
    <property type="match status" value="2"/>
</dbReference>
<dbReference type="Proteomes" id="UP000050761">
    <property type="component" value="Unassembled WGS sequence"/>
</dbReference>
<dbReference type="WBParaSite" id="HPBE_0001652601-mRNA-1">
    <property type="protein sequence ID" value="HPBE_0001652601-mRNA-1"/>
    <property type="gene ID" value="HPBE_0001652601"/>
</dbReference>
<organism evidence="4">
    <name type="scientific">Heligmosomoides polygyrus</name>
    <name type="common">Parasitic roundworm</name>
    <dbReference type="NCBI Taxonomy" id="6339"/>
    <lineage>
        <taxon>Eukaryota</taxon>
        <taxon>Metazoa</taxon>
        <taxon>Ecdysozoa</taxon>
        <taxon>Nematoda</taxon>
        <taxon>Chromadorea</taxon>
        <taxon>Rhabditida</taxon>
        <taxon>Rhabditina</taxon>
        <taxon>Rhabditomorpha</taxon>
        <taxon>Strongyloidea</taxon>
        <taxon>Heligmosomidae</taxon>
        <taxon>Heligmosomoides</taxon>
    </lineage>
</organism>